<keyword evidence="1" id="KW-0812">Transmembrane</keyword>
<dbReference type="InterPro" id="IPR018919">
    <property type="entry name" value="DUF2484"/>
</dbReference>
<keyword evidence="3" id="KW-1185">Reference proteome</keyword>
<organism evidence="2 3">
    <name type="scientific">Roseivivax lentus</name>
    <dbReference type="NCBI Taxonomy" id="633194"/>
    <lineage>
        <taxon>Bacteria</taxon>
        <taxon>Pseudomonadati</taxon>
        <taxon>Pseudomonadota</taxon>
        <taxon>Alphaproteobacteria</taxon>
        <taxon>Rhodobacterales</taxon>
        <taxon>Roseobacteraceae</taxon>
        <taxon>Roseivivax</taxon>
    </lineage>
</organism>
<proteinExistence type="predicted"/>
<dbReference type="RefSeq" id="WP_076445722.1">
    <property type="nucleotide sequence ID" value="NZ_FTOQ01000002.1"/>
</dbReference>
<name>A0A1N7L3J1_9RHOB</name>
<protein>
    <recommendedName>
        <fullName evidence="4">UDP-N-acetylmuramate--alanine ligase</fullName>
    </recommendedName>
</protein>
<dbReference type="STRING" id="633194.SAMN05421759_102332"/>
<reference evidence="3" key="1">
    <citation type="submission" date="2017-01" db="EMBL/GenBank/DDBJ databases">
        <authorList>
            <person name="Varghese N."/>
            <person name="Submissions S."/>
        </authorList>
    </citation>
    <scope>NUCLEOTIDE SEQUENCE [LARGE SCALE GENOMIC DNA]</scope>
    <source>
        <strain evidence="3">DSM 29430</strain>
    </source>
</reference>
<dbReference type="AlphaFoldDB" id="A0A1N7L3J1"/>
<evidence type="ECO:0000256" key="1">
    <source>
        <dbReference type="SAM" id="Phobius"/>
    </source>
</evidence>
<dbReference type="Proteomes" id="UP000186684">
    <property type="component" value="Unassembled WGS sequence"/>
</dbReference>
<keyword evidence="1" id="KW-1133">Transmembrane helix</keyword>
<dbReference type="EMBL" id="FTOQ01000002">
    <property type="protein sequence ID" value="SIS68240.1"/>
    <property type="molecule type" value="Genomic_DNA"/>
</dbReference>
<evidence type="ECO:0000313" key="3">
    <source>
        <dbReference type="Proteomes" id="UP000186684"/>
    </source>
</evidence>
<evidence type="ECO:0000313" key="2">
    <source>
        <dbReference type="EMBL" id="SIS68240.1"/>
    </source>
</evidence>
<evidence type="ECO:0008006" key="4">
    <source>
        <dbReference type="Google" id="ProtNLM"/>
    </source>
</evidence>
<accession>A0A1N7L3J1</accession>
<gene>
    <name evidence="2" type="ORF">SAMN05421759_102332</name>
</gene>
<keyword evidence="1" id="KW-0472">Membrane</keyword>
<feature type="transmembrane region" description="Helical" evidence="1">
    <location>
        <begin position="30"/>
        <end position="61"/>
    </location>
</feature>
<dbReference type="Pfam" id="PF10658">
    <property type="entry name" value="DUF2484"/>
    <property type="match status" value="1"/>
</dbReference>
<sequence>MAPALLTGCVWVIAATITACLPMKHQYIPGIALLIAAPLLLIWIGFSIGPLWAVAGLAAFLSMFRNPLKYFWARLRGRKPEVPE</sequence>
<dbReference type="OrthoDB" id="7869914at2"/>